<evidence type="ECO:0000256" key="2">
    <source>
        <dbReference type="SAM" id="SignalP"/>
    </source>
</evidence>
<sequence length="450" mass="44589">MPSFTLRFIFLFAVLALMHPTLGAPASFQKQNALDAQKLNAQFAGLKASDSCTGKCLALHLRIYGLRPDMWDFLLDGQSACVEGSFAQCVGSAWTLKSCGSDLTCFALPLVAKPGTSLTCDTESDAIARMQAAGADASLTGSNPSNTSKASQSAKVSASAHVRAVTLPSSGANAINRSSAFGASTAPSPAVTTPTVNSRASELRKRQQLSSSVDFSSSAASSISSSSASTPVSVTSAPTPSSSATPDCNGCEEDCDTGHGVSVVTVVVTTTVFATVTAAPTGTLSVTSAAFQSASSVIISSTASPSASAAASSADSSSAFGSATVSNSFSSPTATGFPTATTGFPVATSSGSSVAESIASTDFGSASSNPVLQASPTSVVSDASGSASSIASPLSTIMLNKPGFTSIVVASPTSVVASFAPTPSVTPAPNNIILPTDSAAIASMITATVN</sequence>
<evidence type="ECO:0000313" key="4">
    <source>
        <dbReference type="Proteomes" id="UP001497453"/>
    </source>
</evidence>
<evidence type="ECO:0000256" key="1">
    <source>
        <dbReference type="SAM" id="MobiDB-lite"/>
    </source>
</evidence>
<feature type="chain" id="PRO_5046965680" description="Carbohydrate-binding module family 19 domain-containing protein" evidence="2">
    <location>
        <begin position="24"/>
        <end position="450"/>
    </location>
</feature>
<dbReference type="EMBL" id="OZ037948">
    <property type="protein sequence ID" value="CAL1708896.1"/>
    <property type="molecule type" value="Genomic_DNA"/>
</dbReference>
<feature type="compositionally biased region" description="Low complexity" evidence="1">
    <location>
        <begin position="183"/>
        <end position="196"/>
    </location>
</feature>
<feature type="compositionally biased region" description="Low complexity" evidence="1">
    <location>
        <begin position="210"/>
        <end position="246"/>
    </location>
</feature>
<dbReference type="Proteomes" id="UP001497453">
    <property type="component" value="Chromosome 5"/>
</dbReference>
<reference evidence="4" key="1">
    <citation type="submission" date="2024-04" db="EMBL/GenBank/DDBJ databases">
        <authorList>
            <person name="Shaw F."/>
            <person name="Minotto A."/>
        </authorList>
    </citation>
    <scope>NUCLEOTIDE SEQUENCE [LARGE SCALE GENOMIC DNA]</scope>
</reference>
<gene>
    <name evidence="3" type="ORF">GFSPODELE1_LOCUS7080</name>
</gene>
<proteinExistence type="predicted"/>
<organism evidence="3 4">
    <name type="scientific">Somion occarium</name>
    <dbReference type="NCBI Taxonomy" id="3059160"/>
    <lineage>
        <taxon>Eukaryota</taxon>
        <taxon>Fungi</taxon>
        <taxon>Dikarya</taxon>
        <taxon>Basidiomycota</taxon>
        <taxon>Agaricomycotina</taxon>
        <taxon>Agaricomycetes</taxon>
        <taxon>Polyporales</taxon>
        <taxon>Cerrenaceae</taxon>
        <taxon>Somion</taxon>
    </lineage>
</organism>
<keyword evidence="4" id="KW-1185">Reference proteome</keyword>
<keyword evidence="2" id="KW-0732">Signal</keyword>
<feature type="signal peptide" evidence="2">
    <location>
        <begin position="1"/>
        <end position="23"/>
    </location>
</feature>
<evidence type="ECO:0000313" key="3">
    <source>
        <dbReference type="EMBL" id="CAL1708896.1"/>
    </source>
</evidence>
<evidence type="ECO:0008006" key="5">
    <source>
        <dbReference type="Google" id="ProtNLM"/>
    </source>
</evidence>
<name>A0ABP1DM61_9APHY</name>
<accession>A0ABP1DM61</accession>
<feature type="region of interest" description="Disordered" evidence="1">
    <location>
        <begin position="180"/>
        <end position="248"/>
    </location>
</feature>
<protein>
    <recommendedName>
        <fullName evidence="5">Carbohydrate-binding module family 19 domain-containing protein</fullName>
    </recommendedName>
</protein>